<dbReference type="PANTHER" id="PTHR47307:SF1">
    <property type="entry name" value="GLUTATHIONE-REGULATED POTASSIUM-EFFLUX SYSTEM ANCILLARY PROTEIN KEFG"/>
    <property type="match status" value="1"/>
</dbReference>
<dbReference type="GO" id="GO:0009055">
    <property type="term" value="F:electron transfer activity"/>
    <property type="evidence" value="ECO:0007669"/>
    <property type="project" value="TreeGrafter"/>
</dbReference>
<dbReference type="PANTHER" id="PTHR47307">
    <property type="entry name" value="GLUTATHIONE-REGULATED POTASSIUM-EFFLUX SYSTEM ANCILLARY PROTEIN KEFG"/>
    <property type="match status" value="1"/>
</dbReference>
<evidence type="ECO:0000313" key="4">
    <source>
        <dbReference type="Proteomes" id="UP000309544"/>
    </source>
</evidence>
<name>A0A5C4RZ23_PROVB</name>
<organism evidence="3 4">
    <name type="scientific">Prosthecochloris vibrioformis</name>
    <name type="common">Chlorobium vibrioforme</name>
    <dbReference type="NCBI Taxonomy" id="1098"/>
    <lineage>
        <taxon>Bacteria</taxon>
        <taxon>Pseudomonadati</taxon>
        <taxon>Chlorobiota</taxon>
        <taxon>Chlorobiia</taxon>
        <taxon>Chlorobiales</taxon>
        <taxon>Chlorobiaceae</taxon>
        <taxon>Prosthecochloris</taxon>
    </lineage>
</organism>
<proteinExistence type="predicted"/>
<dbReference type="AlphaFoldDB" id="A0A5C4RZ23"/>
<keyword evidence="1" id="KW-0560">Oxidoreductase</keyword>
<sequence>MGKILIVFAHPAFEKSRVNRQLMRELASVPGVTLHDLYEQYPDGDIDVVTERECLEEHDVILFQFPLFLFGIPALLKEWMDLVLVHGWAFGQGGGALRGKLFSCVLSTGGSRSSYSKTGANRFTVRELLAPLEQVANLCRMRFLPPFVVHGTNVITREGIQNAAAGYRVVLQRLGDDAPPQPGDFDEGAYLNDILSAKEDAGHA</sequence>
<dbReference type="Pfam" id="PF02525">
    <property type="entry name" value="Flavodoxin_2"/>
    <property type="match status" value="1"/>
</dbReference>
<protein>
    <submittedName>
        <fullName evidence="3">NAD(P)H oxidoreductase</fullName>
    </submittedName>
</protein>
<dbReference type="Gene3D" id="3.40.50.360">
    <property type="match status" value="1"/>
</dbReference>
<feature type="domain" description="Flavodoxin-like fold" evidence="2">
    <location>
        <begin position="3"/>
        <end position="168"/>
    </location>
</feature>
<gene>
    <name evidence="3" type="ORF">FGF68_07340</name>
</gene>
<accession>A0A5C4RZ23</accession>
<evidence type="ECO:0000313" key="3">
    <source>
        <dbReference type="EMBL" id="TNJ36543.1"/>
    </source>
</evidence>
<dbReference type="InterPro" id="IPR046980">
    <property type="entry name" value="KefG/KefF"/>
</dbReference>
<comment type="caution">
    <text evidence="3">The sequence shown here is derived from an EMBL/GenBank/DDBJ whole genome shotgun (WGS) entry which is preliminary data.</text>
</comment>
<dbReference type="SUPFAM" id="SSF52218">
    <property type="entry name" value="Flavoproteins"/>
    <property type="match status" value="1"/>
</dbReference>
<dbReference type="GO" id="GO:0010181">
    <property type="term" value="F:FMN binding"/>
    <property type="evidence" value="ECO:0007669"/>
    <property type="project" value="TreeGrafter"/>
</dbReference>
<dbReference type="EMBL" id="VDCI01000005">
    <property type="protein sequence ID" value="TNJ36543.1"/>
    <property type="molecule type" value="Genomic_DNA"/>
</dbReference>
<reference evidence="3 4" key="1">
    <citation type="submission" date="2019-05" db="EMBL/GenBank/DDBJ databases">
        <title>Draft Whole-Genome sequence of the green sulfur bacterium Prosthecochloris vibrioformis DSM 260.</title>
        <authorList>
            <person name="Meyer T.E."/>
            <person name="Kyndt J.A."/>
        </authorList>
    </citation>
    <scope>NUCLEOTIDE SEQUENCE [LARGE SCALE GENOMIC DNA]</scope>
    <source>
        <strain evidence="3 4">DSM 260</strain>
    </source>
</reference>
<dbReference type="InterPro" id="IPR029039">
    <property type="entry name" value="Flavoprotein-like_sf"/>
</dbReference>
<evidence type="ECO:0000256" key="1">
    <source>
        <dbReference type="ARBA" id="ARBA00023002"/>
    </source>
</evidence>
<dbReference type="GO" id="GO:0003955">
    <property type="term" value="F:NAD(P)H dehydrogenase (quinone) activity"/>
    <property type="evidence" value="ECO:0007669"/>
    <property type="project" value="TreeGrafter"/>
</dbReference>
<keyword evidence="4" id="KW-1185">Reference proteome</keyword>
<evidence type="ECO:0000259" key="2">
    <source>
        <dbReference type="Pfam" id="PF02525"/>
    </source>
</evidence>
<dbReference type="InterPro" id="IPR003680">
    <property type="entry name" value="Flavodoxin_fold"/>
</dbReference>
<dbReference type="Proteomes" id="UP000309544">
    <property type="component" value="Unassembled WGS sequence"/>
</dbReference>